<evidence type="ECO:0000313" key="4">
    <source>
        <dbReference type="EMBL" id="PRQ04769.1"/>
    </source>
</evidence>
<dbReference type="Pfam" id="PF01847">
    <property type="entry name" value="VHL"/>
    <property type="match status" value="1"/>
</dbReference>
<keyword evidence="2" id="KW-0812">Transmembrane</keyword>
<dbReference type="Proteomes" id="UP000237968">
    <property type="component" value="Unassembled WGS sequence"/>
</dbReference>
<organism evidence="4 5">
    <name type="scientific">Enhygromyxa salina</name>
    <dbReference type="NCBI Taxonomy" id="215803"/>
    <lineage>
        <taxon>Bacteria</taxon>
        <taxon>Pseudomonadati</taxon>
        <taxon>Myxococcota</taxon>
        <taxon>Polyangia</taxon>
        <taxon>Nannocystales</taxon>
        <taxon>Nannocystaceae</taxon>
        <taxon>Enhygromyxa</taxon>
    </lineage>
</organism>
<name>A0A2S9YI64_9BACT</name>
<dbReference type="SUPFAM" id="SSF49468">
    <property type="entry name" value="VHL"/>
    <property type="match status" value="1"/>
</dbReference>
<evidence type="ECO:0000256" key="1">
    <source>
        <dbReference type="SAM" id="MobiDB-lite"/>
    </source>
</evidence>
<dbReference type="EMBL" id="PVNK01000025">
    <property type="protein sequence ID" value="PRQ04769.1"/>
    <property type="molecule type" value="Genomic_DNA"/>
</dbReference>
<feature type="region of interest" description="Disordered" evidence="1">
    <location>
        <begin position="47"/>
        <end position="96"/>
    </location>
</feature>
<comment type="caution">
    <text evidence="4">The sequence shown here is derived from an EMBL/GenBank/DDBJ whole genome shotgun (WGS) entry which is preliminary data.</text>
</comment>
<keyword evidence="2" id="KW-0472">Membrane</keyword>
<dbReference type="InterPro" id="IPR024053">
    <property type="entry name" value="VHL_beta_dom"/>
</dbReference>
<keyword evidence="5" id="KW-1185">Reference proteome</keyword>
<proteinExistence type="predicted"/>
<feature type="compositionally biased region" description="Acidic residues" evidence="1">
    <location>
        <begin position="61"/>
        <end position="96"/>
    </location>
</feature>
<sequence length="184" mass="19571">MGARWNVRSRRGARAHGRKLACPVPSASGLVLVLMGGCVYGINPDYEPWEDLAGDGHGDGDDGDDGDTGDGDTGDGDTGDDDDGDDGTGDDDDPVALDCTEETTLESQSSMEPTSITFINGSGEIRKTYWLNYQGKRVAYATLAPNEEDSKTTYLSHPWVVTDADDSCVGIYMPLSTPTVVLLQ</sequence>
<dbReference type="InterPro" id="IPR037140">
    <property type="entry name" value="VHL_beta_dom_sf"/>
</dbReference>
<gene>
    <name evidence="4" type="ORF">ENSA5_05340</name>
</gene>
<protein>
    <recommendedName>
        <fullName evidence="3">von Hippel-Lindau disease tumour suppressor beta domain-containing protein</fullName>
    </recommendedName>
</protein>
<evidence type="ECO:0000259" key="3">
    <source>
        <dbReference type="Pfam" id="PF01847"/>
    </source>
</evidence>
<dbReference type="Gene3D" id="2.60.40.780">
    <property type="entry name" value="von Hippel-Lindau disease tumour suppressor, beta domain"/>
    <property type="match status" value="1"/>
</dbReference>
<dbReference type="InterPro" id="IPR036208">
    <property type="entry name" value="VHL_sf"/>
</dbReference>
<keyword evidence="2" id="KW-1133">Transmembrane helix</keyword>
<reference evidence="4 5" key="1">
    <citation type="submission" date="2018-03" db="EMBL/GenBank/DDBJ databases">
        <title>Draft Genome Sequences of the Obligatory Marine Myxobacteria Enhygromyxa salina SWB005.</title>
        <authorList>
            <person name="Poehlein A."/>
            <person name="Moghaddam J.A."/>
            <person name="Harms H."/>
            <person name="Alanjari M."/>
            <person name="Koenig G.M."/>
            <person name="Daniel R."/>
            <person name="Schaeberle T.F."/>
        </authorList>
    </citation>
    <scope>NUCLEOTIDE SEQUENCE [LARGE SCALE GENOMIC DNA]</scope>
    <source>
        <strain evidence="4 5">SWB005</strain>
    </source>
</reference>
<accession>A0A2S9YI64</accession>
<feature type="transmembrane region" description="Helical" evidence="2">
    <location>
        <begin position="20"/>
        <end position="42"/>
    </location>
</feature>
<evidence type="ECO:0000313" key="5">
    <source>
        <dbReference type="Proteomes" id="UP000237968"/>
    </source>
</evidence>
<dbReference type="AlphaFoldDB" id="A0A2S9YI64"/>
<feature type="domain" description="von Hippel-Lindau disease tumour suppressor beta" evidence="3">
    <location>
        <begin position="106"/>
        <end position="165"/>
    </location>
</feature>
<evidence type="ECO:0000256" key="2">
    <source>
        <dbReference type="SAM" id="Phobius"/>
    </source>
</evidence>